<proteinExistence type="predicted"/>
<feature type="transmembrane region" description="Helical" evidence="1">
    <location>
        <begin position="259"/>
        <end position="278"/>
    </location>
</feature>
<keyword evidence="3" id="KW-1185">Reference proteome</keyword>
<protein>
    <submittedName>
        <fullName evidence="2">Sodium/glutamate symporter</fullName>
    </submittedName>
</protein>
<reference evidence="2 3" key="1">
    <citation type="submission" date="2018-03" db="EMBL/GenBank/DDBJ databases">
        <title>Draft Genome Sequences of the Obligatory Marine Myxobacteria Enhygromyxa salina SWB005.</title>
        <authorList>
            <person name="Poehlein A."/>
            <person name="Moghaddam J.A."/>
            <person name="Harms H."/>
            <person name="Alanjari M."/>
            <person name="Koenig G.M."/>
            <person name="Daniel R."/>
            <person name="Schaeberle T.F."/>
        </authorList>
    </citation>
    <scope>NUCLEOTIDE SEQUENCE [LARGE SCALE GENOMIC DNA]</scope>
    <source>
        <strain evidence="2 3">SWB005</strain>
    </source>
</reference>
<evidence type="ECO:0000313" key="2">
    <source>
        <dbReference type="EMBL" id="PRP93077.1"/>
    </source>
</evidence>
<dbReference type="EMBL" id="PVNK01000198">
    <property type="protein sequence ID" value="PRP93077.1"/>
    <property type="molecule type" value="Genomic_DNA"/>
</dbReference>
<keyword evidence="1" id="KW-1133">Transmembrane helix</keyword>
<feature type="transmembrane region" description="Helical" evidence="1">
    <location>
        <begin position="232"/>
        <end position="253"/>
    </location>
</feature>
<feature type="transmembrane region" description="Helical" evidence="1">
    <location>
        <begin position="108"/>
        <end position="130"/>
    </location>
</feature>
<keyword evidence="1" id="KW-0472">Membrane</keyword>
<feature type="transmembrane region" description="Helical" evidence="1">
    <location>
        <begin position="324"/>
        <end position="346"/>
    </location>
</feature>
<dbReference type="GO" id="GO:0016020">
    <property type="term" value="C:membrane"/>
    <property type="evidence" value="ECO:0007669"/>
    <property type="project" value="InterPro"/>
</dbReference>
<sequence>MLRQPEQATTTMQFWASGGALTAITIIVLLLACEVIARLIPPLRRLGLPLAILAGAIGLLLGDQALGLLSLDIELLESVVYHGLAIVFISVSLKAPSEGGRTAGSRSMAFAIVAMMATQAVVGLGVILALDSTLHPGFGLLLPMGFEEGPGQALSMGAAWDDGGLPNGAQVGLIIAVIGFGWCVLAGVPLVIWGRRKGWAARDQSAAGGREAETITVPQPEPGSLDTLTTQAAVVGLCYLLTWALCTGLARALASMPDLAAMVWGFHFIFGAAVAMAMRPLLARLPGGTPVDDRTMGRVGGFTVDVITCAALSAVQIAVLRSHWLPIVLVTTLGGLWTLVFAMWMARRAWTEAPFEHAVLWFGMSTGTLPTGLALLKVVDPDMRSPAAVSAVFGSAGSVIGVGPLLMGLVPMTVAAYGGDWPGRGWLMLGALVGYSIVVIGLWRAFGGLRFRGPLLSMWPDLEEPG</sequence>
<name>A0A2S9XJR2_9BACT</name>
<dbReference type="GO" id="GO:0015813">
    <property type="term" value="P:L-glutamate transmembrane transport"/>
    <property type="evidence" value="ECO:0007669"/>
    <property type="project" value="InterPro"/>
</dbReference>
<dbReference type="OrthoDB" id="9801557at2"/>
<dbReference type="PROSITE" id="PS51257">
    <property type="entry name" value="PROKAR_LIPOPROTEIN"/>
    <property type="match status" value="1"/>
</dbReference>
<dbReference type="PANTHER" id="PTHR36178:SF1">
    <property type="entry name" value="SODIUM_GLUTAMATE SYMPORTER"/>
    <property type="match status" value="1"/>
</dbReference>
<feature type="transmembrane region" description="Helical" evidence="1">
    <location>
        <begin position="426"/>
        <end position="446"/>
    </location>
</feature>
<feature type="transmembrane region" description="Helical" evidence="1">
    <location>
        <begin position="391"/>
        <end position="414"/>
    </location>
</feature>
<comment type="caution">
    <text evidence="2">The sequence shown here is derived from an EMBL/GenBank/DDBJ whole genome shotgun (WGS) entry which is preliminary data.</text>
</comment>
<evidence type="ECO:0000256" key="1">
    <source>
        <dbReference type="SAM" id="Phobius"/>
    </source>
</evidence>
<dbReference type="InterPro" id="IPR004445">
    <property type="entry name" value="GltS"/>
</dbReference>
<feature type="transmembrane region" description="Helical" evidence="1">
    <location>
        <begin position="48"/>
        <end position="67"/>
    </location>
</feature>
<organism evidence="2 3">
    <name type="scientific">Enhygromyxa salina</name>
    <dbReference type="NCBI Taxonomy" id="215803"/>
    <lineage>
        <taxon>Bacteria</taxon>
        <taxon>Pseudomonadati</taxon>
        <taxon>Myxococcota</taxon>
        <taxon>Polyangia</taxon>
        <taxon>Nannocystales</taxon>
        <taxon>Nannocystaceae</taxon>
        <taxon>Enhygromyxa</taxon>
    </lineage>
</organism>
<dbReference type="RefSeq" id="WP_106393831.1">
    <property type="nucleotide sequence ID" value="NZ_PVNK01000198.1"/>
</dbReference>
<feature type="transmembrane region" description="Helical" evidence="1">
    <location>
        <begin position="299"/>
        <end position="318"/>
    </location>
</feature>
<keyword evidence="1" id="KW-0812">Transmembrane</keyword>
<feature type="transmembrane region" description="Helical" evidence="1">
    <location>
        <begin position="358"/>
        <end position="379"/>
    </location>
</feature>
<dbReference type="Pfam" id="PF03616">
    <property type="entry name" value="Glt_symporter"/>
    <property type="match status" value="1"/>
</dbReference>
<dbReference type="Proteomes" id="UP000237968">
    <property type="component" value="Unassembled WGS sequence"/>
</dbReference>
<feature type="transmembrane region" description="Helical" evidence="1">
    <location>
        <begin position="171"/>
        <end position="193"/>
    </location>
</feature>
<feature type="transmembrane region" description="Helical" evidence="1">
    <location>
        <begin position="12"/>
        <end position="36"/>
    </location>
</feature>
<dbReference type="PANTHER" id="PTHR36178">
    <property type="entry name" value="SLR0625 PROTEIN"/>
    <property type="match status" value="1"/>
</dbReference>
<accession>A0A2S9XJR2</accession>
<dbReference type="GO" id="GO:0015501">
    <property type="term" value="F:glutamate:sodium symporter activity"/>
    <property type="evidence" value="ECO:0007669"/>
    <property type="project" value="InterPro"/>
</dbReference>
<dbReference type="AlphaFoldDB" id="A0A2S9XJR2"/>
<feature type="transmembrane region" description="Helical" evidence="1">
    <location>
        <begin position="79"/>
        <end position="96"/>
    </location>
</feature>
<gene>
    <name evidence="2" type="ORF">ENSA5_45690</name>
</gene>
<evidence type="ECO:0000313" key="3">
    <source>
        <dbReference type="Proteomes" id="UP000237968"/>
    </source>
</evidence>